<accession>A0A095UY01</accession>
<feature type="domain" description="Fibronectin type-III" evidence="2">
    <location>
        <begin position="977"/>
        <end position="1066"/>
    </location>
</feature>
<dbReference type="eggNOG" id="COG4935">
    <property type="taxonomic scope" value="Bacteria"/>
</dbReference>
<comment type="caution">
    <text evidence="3">The sequence shown here is derived from an EMBL/GenBank/DDBJ whole genome shotgun (WGS) entry which is preliminary data.</text>
</comment>
<dbReference type="CDD" id="cd00063">
    <property type="entry name" value="FN3"/>
    <property type="match status" value="3"/>
</dbReference>
<dbReference type="EMBL" id="JRHH01000005">
    <property type="protein sequence ID" value="KGD67475.1"/>
    <property type="molecule type" value="Genomic_DNA"/>
</dbReference>
<dbReference type="InterPro" id="IPR045474">
    <property type="entry name" value="GEVED"/>
</dbReference>
<dbReference type="Gene3D" id="2.60.40.10">
    <property type="entry name" value="Immunoglobulins"/>
    <property type="match status" value="5"/>
</dbReference>
<dbReference type="SUPFAM" id="SSF49265">
    <property type="entry name" value="Fibronectin type III"/>
    <property type="match status" value="4"/>
</dbReference>
<gene>
    <name evidence="3" type="ORF">LG45_14830</name>
</gene>
<reference evidence="3 4" key="1">
    <citation type="submission" date="2014-09" db="EMBL/GenBank/DDBJ databases">
        <title>Whole Genome Shotgun of Flavobacterium aquatile LMG 4008.</title>
        <authorList>
            <person name="Gale A.N."/>
            <person name="Pipes S.E."/>
            <person name="Newman J.D."/>
        </authorList>
    </citation>
    <scope>NUCLEOTIDE SEQUENCE [LARGE SCALE GENOMIC DNA]</scope>
    <source>
        <strain evidence="3 4">LMG 4008</strain>
    </source>
</reference>
<dbReference type="InterPro" id="IPR026444">
    <property type="entry name" value="Secre_tail"/>
</dbReference>
<feature type="domain" description="Fibronectin type-III" evidence="2">
    <location>
        <begin position="723"/>
        <end position="813"/>
    </location>
</feature>
<dbReference type="InterPro" id="IPR013783">
    <property type="entry name" value="Ig-like_fold"/>
</dbReference>
<evidence type="ECO:0000259" key="2">
    <source>
        <dbReference type="PROSITE" id="PS50853"/>
    </source>
</evidence>
<dbReference type="SMART" id="SM00060">
    <property type="entry name" value="FN3"/>
    <property type="match status" value="4"/>
</dbReference>
<keyword evidence="1" id="KW-0732">Signal</keyword>
<dbReference type="Pfam" id="PF00041">
    <property type="entry name" value="fn3"/>
    <property type="match status" value="2"/>
</dbReference>
<dbReference type="Gene3D" id="2.60.120.260">
    <property type="entry name" value="Galactose-binding domain-like"/>
    <property type="match status" value="1"/>
</dbReference>
<evidence type="ECO:0000256" key="1">
    <source>
        <dbReference type="ARBA" id="ARBA00022729"/>
    </source>
</evidence>
<dbReference type="eggNOG" id="COG3391">
    <property type="taxonomic scope" value="Bacteria"/>
</dbReference>
<evidence type="ECO:0000313" key="4">
    <source>
        <dbReference type="Proteomes" id="UP000029554"/>
    </source>
</evidence>
<sequence>MQINAQVNSYSFTAGTSGVLDPMTGSTQLVASASDDGASAVTSIGFTFNYAGTDYTQFSANANGLVRLGATAVTTQWTNTTANVALSSPAIMPYWDDLATGSAAGGGKVHYVLTGTAPNRKLIIEWFVTIPRNTTGDANAKFQCILNETSNTIEFVYGSGMLVNTPTTGATVGLATSATLFNTVDVVTNTNSNATFKVDNTAAITAGTTYTWTPPTCPSPVTLTTTDITSSSATLTWGIPSVVPSSGYEYFYSTTNVAPTGAGTVSATNSVAVTGLTPNTVYYVFTRSNCGSEFGVWTATGSFITLCVGVTDFIQTFDTSTTGLGNLPSCWDRTGTSANVYTTTGSVAPMSPANRLYMNISATTTAYALMPPVTNLQAATHKLKFKAYATAASKKVQVGYFTNPADATTFVLIQEFDLPSTAATTALEFTAIPTAIPAGVSRLVFGLIAGSATTVYIDDVKWEVNSSCVEPTALSTASITSNSAQLSWVNGGPETEWEVQYGLTGFTFGSGTIVPGVTTNPYLLSGLTTDTSYQYYVRGVCTGTIYSSWSGPYTFRTLCVGVTDFVETFETTPTGTAFLPACWSRSGTSANVYNTTGSVAPMSPANRLYMNISATTTAFATLPPVTNLQAETHRLKFKAYATAAAKKLRVGYFTNPADVSTFVFIEEIDLPSTAATTATEFTVIPYLGMVPGITNLVFALVPGTATTVYIDDIKWEFNSTCVEPTALNVLSVTNSTAQLSWANGGGETQWQVQYGANGFTLGTGTTVSPVTTNPYTLTGLAANTTYQYYVRGECPGPEFSSWSGPFTFKTLCNDVMTFTENFDTWPSGTNSLPDCWSRAGSSTSTYITTGATTPMSPSNRLYMFATSGADGYAIMPPVSNLQAGTNRLRFKAYATTSPRDLIVGYMTNSADVSSFVALQTFTIAGTVIANTQEYVVYPTGVPAGVNTLALKNVGFTGASSTFYIDDVAWELIPACANPTGVSSSAVTSTSASIAWTGNPTDVSWEIEYGAPGFTVGTGTIVPAATNPFTITSLASSTTYQYYVRSICAGPVTSSSSISGTFTTLCAAFTPTYTQDFATFLPLCWRTADAGTIATGPTGTGAGYWFSRTYLNTAALGQGIVANLYQDARIGWIISPIFNLSAGGYQVKYDVGATDYFNADPAVLDADDKIDFLMSVDGGVTWTSLELFNAANTPSNVSTTKVYNITTVTSPNVLFAFRADEGSIASTTDWDFFVDNFKVDLPAVAVPGCATNVVASQPAGCGNFPISISWDATPTANGYRINVGTTIGGTNIGNNVDLGSALTYNLAAPNVGTTYYYTVIPYNTIGNATGCIEQSFSTAATGCYCTAAPTSVDGTGITNVQLGTTNFPNTVATSPVYNDHTATLVDLNQGLLNNLQISLNTSIYDYNTVVWIDFNNDYNFDSTEIVFTGASSAVSPNVQNASFTLSPTAPIGSHRMRIVSTDALQAPANPCYSGSFGEIVDFTVNVIAPPTCPAPTGNAAQTVCGSGTLADLVVTGSSIVWHDAATAGNVLPSTTAIVSGTIYYASQDLTTCVNGDRLAVTATVTAIPATPTGASSQTFCNTDNDDLSDLVVTGTNLVWYDAPTAGNVLPTTTLVTATTYYVASTDGTCESPRLAITTTLDCSPAPCLTAANGQWPATTFNPSANCDGYIVQDITTCGYASEYSVVAVVSGQTYTFSSSVVTDIITLSADAGVTSVATGTGSLTWVSTVTGDIRFYTHIAGCLEEDVCRIKRVTCGTITTDSPDYANLQFPATLTIVQGGSGVVYGQIYEGGLTDVAPNITGQAPGIIAWVGISPIGSNTNPNTWTTWVPATWNSGNVSNNDEYQATIGATLLPGTYYYATRFRLNSGAYVYGGIDSSNNGNFWNGTVYNSGVLTVTPPPAPANDNCSGAYSVTVNPTLTCTAVTAGTLVGATASTTDAAACSGTEDDDVWFSFVATATSHQISLTNVLGSTSDLFHSLWTGADCATLALVPGTCSDPNTSTPAGLTIGQTYYIRVYSYTDTAGQTTTFDVCVATLPAVPANDACANAFLIGAIPYTNTQDATAATNNAGFINACTANTMNDGVWYTVVGNGNDIVVNITAVVGWDPQVDVYTGSCGTFTCVGSADAGGTSGSETYTIAASTIGTTYYINVGHYSGFTNSPEGPFTIGITQNLANDSFDDANFAFYPNPVNDVLNLSYTENITKVQVINLLGQEVKTSSMDATLAQVDMSNLPSGTYLVKVTANDKVKTIKVIKQ</sequence>
<evidence type="ECO:0000313" key="3">
    <source>
        <dbReference type="EMBL" id="KGD67475.1"/>
    </source>
</evidence>
<dbReference type="PROSITE" id="PS50853">
    <property type="entry name" value="FN3"/>
    <property type="match status" value="4"/>
</dbReference>
<dbReference type="NCBIfam" id="TIGR04183">
    <property type="entry name" value="Por_Secre_tail"/>
    <property type="match status" value="1"/>
</dbReference>
<dbReference type="STRING" id="1453498.LG45_14830"/>
<name>A0A095UY01_9FLAO</name>
<organism evidence="3 4">
    <name type="scientific">Flavobacterium aquatile LMG 4008 = ATCC 11947</name>
    <dbReference type="NCBI Taxonomy" id="1453498"/>
    <lineage>
        <taxon>Bacteria</taxon>
        <taxon>Pseudomonadati</taxon>
        <taxon>Bacteroidota</taxon>
        <taxon>Flavobacteriia</taxon>
        <taxon>Flavobacteriales</taxon>
        <taxon>Flavobacteriaceae</taxon>
        <taxon>Flavobacterium</taxon>
    </lineage>
</organism>
<dbReference type="eggNOG" id="COG3291">
    <property type="taxonomic scope" value="Bacteria"/>
</dbReference>
<dbReference type="InterPro" id="IPR003961">
    <property type="entry name" value="FN3_dom"/>
</dbReference>
<dbReference type="InterPro" id="IPR036116">
    <property type="entry name" value="FN3_sf"/>
</dbReference>
<protein>
    <recommendedName>
        <fullName evidence="2">Fibronectin type-III domain-containing protein</fullName>
    </recommendedName>
</protein>
<dbReference type="eggNOG" id="COG4733">
    <property type="taxonomic scope" value="Bacteria"/>
</dbReference>
<dbReference type="eggNOG" id="COG1404">
    <property type="taxonomic scope" value="Bacteria"/>
</dbReference>
<proteinExistence type="predicted"/>
<feature type="domain" description="Fibronectin type-III" evidence="2">
    <location>
        <begin position="219"/>
        <end position="308"/>
    </location>
</feature>
<dbReference type="Pfam" id="PF20009">
    <property type="entry name" value="GEVED"/>
    <property type="match status" value="1"/>
</dbReference>
<keyword evidence="4" id="KW-1185">Reference proteome</keyword>
<dbReference type="Proteomes" id="UP000029554">
    <property type="component" value="Unassembled WGS sequence"/>
</dbReference>
<dbReference type="Pfam" id="PF18962">
    <property type="entry name" value="Por_Secre_tail"/>
    <property type="match status" value="1"/>
</dbReference>
<feature type="domain" description="Fibronectin type-III" evidence="2">
    <location>
        <begin position="470"/>
        <end position="560"/>
    </location>
</feature>